<proteinExistence type="predicted"/>
<dbReference type="EMBL" id="OC859411">
    <property type="protein sequence ID" value="CAD7627555.1"/>
    <property type="molecule type" value="Genomic_DNA"/>
</dbReference>
<reference evidence="2" key="1">
    <citation type="submission" date="2020-11" db="EMBL/GenBank/DDBJ databases">
        <authorList>
            <person name="Tran Van P."/>
        </authorList>
    </citation>
    <scope>NUCLEOTIDE SEQUENCE</scope>
</reference>
<accession>A0A7R9KT74</accession>
<gene>
    <name evidence="2" type="ORF">OSB1V03_LOCUS7981</name>
</gene>
<keyword evidence="1" id="KW-0732">Signal</keyword>
<protein>
    <submittedName>
        <fullName evidence="2">Uncharacterized protein</fullName>
    </submittedName>
</protein>
<dbReference type="Proteomes" id="UP000759131">
    <property type="component" value="Unassembled WGS sequence"/>
</dbReference>
<evidence type="ECO:0000256" key="1">
    <source>
        <dbReference type="SAM" id="SignalP"/>
    </source>
</evidence>
<evidence type="ECO:0000313" key="3">
    <source>
        <dbReference type="Proteomes" id="UP000759131"/>
    </source>
</evidence>
<name>A0A7R9KT74_9ACAR</name>
<dbReference type="AlphaFoldDB" id="A0A7R9KT74"/>
<evidence type="ECO:0000313" key="2">
    <source>
        <dbReference type="EMBL" id="CAD7627555.1"/>
    </source>
</evidence>
<organism evidence="2">
    <name type="scientific">Medioppia subpectinata</name>
    <dbReference type="NCBI Taxonomy" id="1979941"/>
    <lineage>
        <taxon>Eukaryota</taxon>
        <taxon>Metazoa</taxon>
        <taxon>Ecdysozoa</taxon>
        <taxon>Arthropoda</taxon>
        <taxon>Chelicerata</taxon>
        <taxon>Arachnida</taxon>
        <taxon>Acari</taxon>
        <taxon>Acariformes</taxon>
        <taxon>Sarcoptiformes</taxon>
        <taxon>Oribatida</taxon>
        <taxon>Brachypylina</taxon>
        <taxon>Oppioidea</taxon>
        <taxon>Oppiidae</taxon>
        <taxon>Medioppia</taxon>
    </lineage>
</organism>
<feature type="signal peptide" evidence="1">
    <location>
        <begin position="1"/>
        <end position="21"/>
    </location>
</feature>
<dbReference type="EMBL" id="CAJPIZ010004836">
    <property type="protein sequence ID" value="CAG2107985.1"/>
    <property type="molecule type" value="Genomic_DNA"/>
</dbReference>
<sequence>MNCLVLVSLALCLTAAQLSYGASVEKRHIVGDLMHLLNPFGHCQSPPVQLIECQRKIIVEKCDKELLEAFNKVVFDPQITSNERQDCPKYKLGSKHCKSLQDFDYIMEVRPGVVPKPRPVDDSKPEPQISFSFRTPITAFPLVYKELINFCNITINPTNAANYTHLCAMITHVMRDHNIDLICIFPMGTHLNHDFLDPLVQNCLINYKQSADLKKLRTHCVNTLDQMFPTAQYVNKSLVSIHSSFSRYSDIGNYIYESVAIIRHTNTSILPNPINTLFFYKAYPYNKTILARFVSKDDLKPTILTFPGISNVYMCENKCLTKNLLFEIGTINSFTYVSVEIKTKECKQRLLDSDAYYNVCLYGYTSEKTSETTFAKTGLKAFPFYYTPNGMEAYKWEDYGYQNFCTELSAYIDRKISTGKTPDFRGLTAYQQSVDTKLYNIAVLWAASTDPLDNNQTVHTFKWTVDVKHSPGGKAPDINSMIEYNEVTNQLQSNDTINGLFVHNNHIVLNAFSGNQYFPIAVESIRTTNPQFQGDHYFKWDDIVYCPAKHMTYSVISSYTEGVCEVNRTYNKRQSVFNIGDRLYHQTGRHFYYYSFRDSSSERKFIFDKYVTQLLGTYFDTRQRVTGYSFKIHPLYKVVIHGKSSHAYRELGAYIYGFFDLHFPYYHIIPVEAHPHLAYTLGPALDAYKNQYKPFLSVYYLEEKYYLFMIHFADSDEIIYTETGNDPKLKVDKQLFYPFRNISADQFSKAKVYKSIDSGFTKIIGAFNKPFITGRLTTCPLLQRIFLYLDSCPLSFEGAIEDMYLIHISDFDRIFNLNKK</sequence>
<keyword evidence="3" id="KW-1185">Reference proteome</keyword>
<feature type="chain" id="PRO_5036211004" evidence="1">
    <location>
        <begin position="22"/>
        <end position="820"/>
    </location>
</feature>